<evidence type="ECO:0000256" key="9">
    <source>
        <dbReference type="ARBA" id="ARBA00023160"/>
    </source>
</evidence>
<evidence type="ECO:0000256" key="6">
    <source>
        <dbReference type="ARBA" id="ARBA00022679"/>
    </source>
</evidence>
<evidence type="ECO:0000256" key="10">
    <source>
        <dbReference type="ARBA" id="ARBA00023315"/>
    </source>
</evidence>
<dbReference type="PANTHER" id="PTHR11712">
    <property type="entry name" value="POLYKETIDE SYNTHASE-RELATED"/>
    <property type="match status" value="1"/>
</dbReference>
<keyword evidence="10 14" id="KW-0012">Acyltransferase</keyword>
<dbReference type="InterPro" id="IPR014030">
    <property type="entry name" value="Ketoacyl_synth_N"/>
</dbReference>
<dbReference type="InterPro" id="IPR018201">
    <property type="entry name" value="Ketoacyl_synth_AS"/>
</dbReference>
<evidence type="ECO:0000256" key="8">
    <source>
        <dbReference type="ARBA" id="ARBA00023098"/>
    </source>
</evidence>
<dbReference type="InterPro" id="IPR016039">
    <property type="entry name" value="Thiolase-like"/>
</dbReference>
<comment type="pathway">
    <text evidence="1 14">Lipid metabolism; fatty acid biosynthesis.</text>
</comment>
<dbReference type="Pfam" id="PF00109">
    <property type="entry name" value="ketoacyl-synt"/>
    <property type="match status" value="1"/>
</dbReference>
<dbReference type="InterPro" id="IPR020841">
    <property type="entry name" value="PKS_Beta-ketoAc_synthase_dom"/>
</dbReference>
<dbReference type="Pfam" id="PF02801">
    <property type="entry name" value="Ketoacyl-synt_C"/>
    <property type="match status" value="1"/>
</dbReference>
<accession>A0ABS5AJM4</accession>
<dbReference type="PIRSF" id="PIRSF000447">
    <property type="entry name" value="KAS_II"/>
    <property type="match status" value="1"/>
</dbReference>
<dbReference type="InterPro" id="IPR000794">
    <property type="entry name" value="Beta-ketoacyl_synthase"/>
</dbReference>
<keyword evidence="9 14" id="KW-0275">Fatty acid biosynthesis</keyword>
<dbReference type="SUPFAM" id="SSF53901">
    <property type="entry name" value="Thiolase-like"/>
    <property type="match status" value="1"/>
</dbReference>
<evidence type="ECO:0000259" key="16">
    <source>
        <dbReference type="PROSITE" id="PS52004"/>
    </source>
</evidence>
<dbReference type="Gene3D" id="3.40.47.10">
    <property type="match status" value="1"/>
</dbReference>
<evidence type="ECO:0000256" key="11">
    <source>
        <dbReference type="ARBA" id="ARBA00024006"/>
    </source>
</evidence>
<evidence type="ECO:0000256" key="4">
    <source>
        <dbReference type="ARBA" id="ARBA00014657"/>
    </source>
</evidence>
<organism evidence="17 18">
    <name type="scientific">Crossiella equi</name>
    <dbReference type="NCBI Taxonomy" id="130796"/>
    <lineage>
        <taxon>Bacteria</taxon>
        <taxon>Bacillati</taxon>
        <taxon>Actinomycetota</taxon>
        <taxon>Actinomycetes</taxon>
        <taxon>Pseudonocardiales</taxon>
        <taxon>Pseudonocardiaceae</taxon>
        <taxon>Crossiella</taxon>
    </lineage>
</organism>
<keyword evidence="8" id="KW-0443">Lipid metabolism</keyword>
<dbReference type="CDD" id="cd00834">
    <property type="entry name" value="KAS_I_II"/>
    <property type="match status" value="1"/>
</dbReference>
<comment type="function">
    <text evidence="11 14">Involved in the type II fatty acid elongation cycle. Catalyzes the elongation of a wide range of acyl-ACP by the addition of two carbons from malonyl-ACP to an acyl acceptor. Can efficiently catalyze the conversion of palmitoleoyl-ACP (cis-hexadec-9-enoyl-ACP) to cis-vaccenoyl-ACP (cis-octadec-11-enoyl-ACP), an essential step in the thermal regulation of fatty acid composition.</text>
</comment>
<evidence type="ECO:0000313" key="18">
    <source>
        <dbReference type="Proteomes" id="UP001519363"/>
    </source>
</evidence>
<evidence type="ECO:0000256" key="7">
    <source>
        <dbReference type="ARBA" id="ARBA00022832"/>
    </source>
</evidence>
<evidence type="ECO:0000256" key="1">
    <source>
        <dbReference type="ARBA" id="ARBA00005194"/>
    </source>
</evidence>
<protein>
    <recommendedName>
        <fullName evidence="4 14">3-oxoacyl-[acyl-carrier-protein] synthase 2</fullName>
        <ecNumber evidence="3 14">2.3.1.179</ecNumber>
    </recommendedName>
</protein>
<dbReference type="EC" id="2.3.1.179" evidence="3 14"/>
<comment type="catalytic activity">
    <reaction evidence="13 14">
        <text>a fatty acyl-[ACP] + malonyl-[ACP] + H(+) = a 3-oxoacyl-[ACP] + holo-[ACP] + CO2</text>
        <dbReference type="Rhea" id="RHEA:22836"/>
        <dbReference type="Rhea" id="RHEA-COMP:9623"/>
        <dbReference type="Rhea" id="RHEA-COMP:9685"/>
        <dbReference type="Rhea" id="RHEA-COMP:9916"/>
        <dbReference type="Rhea" id="RHEA-COMP:14125"/>
        <dbReference type="ChEBI" id="CHEBI:15378"/>
        <dbReference type="ChEBI" id="CHEBI:16526"/>
        <dbReference type="ChEBI" id="CHEBI:64479"/>
        <dbReference type="ChEBI" id="CHEBI:78449"/>
        <dbReference type="ChEBI" id="CHEBI:78776"/>
        <dbReference type="ChEBI" id="CHEBI:138651"/>
    </reaction>
</comment>
<keyword evidence="7" id="KW-0276">Fatty acid metabolism</keyword>
<dbReference type="PANTHER" id="PTHR11712:SF336">
    <property type="entry name" value="3-OXOACYL-[ACYL-CARRIER-PROTEIN] SYNTHASE, MITOCHONDRIAL"/>
    <property type="match status" value="1"/>
</dbReference>
<comment type="caution">
    <text evidence="17">The sequence shown here is derived from an EMBL/GenBank/DDBJ whole genome shotgun (WGS) entry which is preliminary data.</text>
</comment>
<dbReference type="PROSITE" id="PS52004">
    <property type="entry name" value="KS3_2"/>
    <property type="match status" value="1"/>
</dbReference>
<dbReference type="NCBIfam" id="NF005589">
    <property type="entry name" value="PRK07314.1"/>
    <property type="match status" value="1"/>
</dbReference>
<gene>
    <name evidence="17" type="ORF">JOF53_005643</name>
</gene>
<dbReference type="NCBIfam" id="TIGR03150">
    <property type="entry name" value="fabF"/>
    <property type="match status" value="1"/>
</dbReference>
<reference evidence="17 18" key="1">
    <citation type="submission" date="2021-03" db="EMBL/GenBank/DDBJ databases">
        <title>Sequencing the genomes of 1000 actinobacteria strains.</title>
        <authorList>
            <person name="Klenk H.-P."/>
        </authorList>
    </citation>
    <scope>NUCLEOTIDE SEQUENCE [LARGE SCALE GENOMIC DNA]</scope>
    <source>
        <strain evidence="17 18">DSM 44580</strain>
    </source>
</reference>
<dbReference type="SMART" id="SM00825">
    <property type="entry name" value="PKS_KS"/>
    <property type="match status" value="1"/>
</dbReference>
<dbReference type="PROSITE" id="PS00606">
    <property type="entry name" value="KS3_1"/>
    <property type="match status" value="1"/>
</dbReference>
<dbReference type="InterPro" id="IPR017568">
    <property type="entry name" value="3-oxoacyl-ACP_synth-2"/>
</dbReference>
<dbReference type="GO" id="GO:0004315">
    <property type="term" value="F:3-oxoacyl-[acyl-carrier-protein] synthase activity"/>
    <property type="evidence" value="ECO:0007669"/>
    <property type="project" value="UniProtKB-EC"/>
</dbReference>
<dbReference type="EMBL" id="JAGIOO010000001">
    <property type="protein sequence ID" value="MBP2476771.1"/>
    <property type="molecule type" value="Genomic_DNA"/>
</dbReference>
<evidence type="ECO:0000256" key="5">
    <source>
        <dbReference type="ARBA" id="ARBA00022516"/>
    </source>
</evidence>
<keyword evidence="5 14" id="KW-0444">Lipid biosynthesis</keyword>
<feature type="domain" description="Ketosynthase family 3 (KS3)" evidence="16">
    <location>
        <begin position="10"/>
        <end position="417"/>
    </location>
</feature>
<proteinExistence type="inferred from homology"/>
<evidence type="ECO:0000256" key="2">
    <source>
        <dbReference type="ARBA" id="ARBA00008467"/>
    </source>
</evidence>
<evidence type="ECO:0000256" key="3">
    <source>
        <dbReference type="ARBA" id="ARBA00012356"/>
    </source>
</evidence>
<evidence type="ECO:0000256" key="14">
    <source>
        <dbReference type="PIRNR" id="PIRNR000447"/>
    </source>
</evidence>
<name>A0ABS5AJM4_9PSEU</name>
<comment type="similarity">
    <text evidence="2 14 15">Belongs to the thiolase-like superfamily. Beta-ketoacyl-ACP synthases family.</text>
</comment>
<sequence>MSLEEFRKRRPRVVVTGWGVVSPVGLTAEDTWAAFMAGRSGIGPITTFDTSMFPTSIAGEVKGFNPDDYMARKISRRMDGFTQYAVAAAQQAMESAKLTLDSATAPRTGVLIGTGYGAMNYTQGAVLALRDKGPRTVGPYQAVTGAHDSATGEVSLMFGAAGPSAAISSACATGTDAIGNAARWIQYGDADIVIAGGAEHSISPIDLASSSNAKALSRRNDEPTLACRPFDEDRDGFVIAAGAGVVVLESLDSALRRGAPILAEIAGYGATSDAYHWTAPHPEALGARRAIGKALKDAGIDPTQIDYVNAHGTSTTLNDKTETFAIKQVLGEHATKIPVSSTKSMTGHMIGAAGAVELIACAYAMRTGKVPPTINLHKPLDEEMNFVPHTPQDADVTYAMSNSFGFGGHNAVLVAKRWDD</sequence>
<evidence type="ECO:0000313" key="17">
    <source>
        <dbReference type="EMBL" id="MBP2476771.1"/>
    </source>
</evidence>
<keyword evidence="18" id="KW-1185">Reference proteome</keyword>
<dbReference type="InterPro" id="IPR014031">
    <property type="entry name" value="Ketoacyl_synth_C"/>
</dbReference>
<dbReference type="Proteomes" id="UP001519363">
    <property type="component" value="Unassembled WGS sequence"/>
</dbReference>
<evidence type="ECO:0000256" key="12">
    <source>
        <dbReference type="ARBA" id="ARBA00047318"/>
    </source>
</evidence>
<evidence type="ECO:0000256" key="13">
    <source>
        <dbReference type="ARBA" id="ARBA00047659"/>
    </source>
</evidence>
<comment type="catalytic activity">
    <reaction evidence="12 14">
        <text>(9Z)-hexadecenoyl-[ACP] + malonyl-[ACP] + H(+) = 3-oxo-(11Z)-octadecenoyl-[ACP] + holo-[ACP] + CO2</text>
        <dbReference type="Rhea" id="RHEA:55040"/>
        <dbReference type="Rhea" id="RHEA-COMP:9623"/>
        <dbReference type="Rhea" id="RHEA-COMP:9685"/>
        <dbReference type="Rhea" id="RHEA-COMP:10800"/>
        <dbReference type="Rhea" id="RHEA-COMP:14074"/>
        <dbReference type="ChEBI" id="CHEBI:15378"/>
        <dbReference type="ChEBI" id="CHEBI:16526"/>
        <dbReference type="ChEBI" id="CHEBI:64479"/>
        <dbReference type="ChEBI" id="CHEBI:78449"/>
        <dbReference type="ChEBI" id="CHEBI:83989"/>
        <dbReference type="ChEBI" id="CHEBI:138538"/>
        <dbReference type="EC" id="2.3.1.179"/>
    </reaction>
</comment>
<evidence type="ECO:0000256" key="15">
    <source>
        <dbReference type="RuleBase" id="RU003694"/>
    </source>
</evidence>
<keyword evidence="6 14" id="KW-0808">Transferase</keyword>